<dbReference type="InterPro" id="IPR003811">
    <property type="entry name" value="G3P_acylTferase_PlsY"/>
</dbReference>
<dbReference type="RefSeq" id="WP_148396032.1">
    <property type="nucleotide sequence ID" value="NZ_JAJAGH010000005.1"/>
</dbReference>
<keyword evidence="9 10" id="KW-1208">Phospholipid metabolism</keyword>
<evidence type="ECO:0000256" key="2">
    <source>
        <dbReference type="ARBA" id="ARBA00022516"/>
    </source>
</evidence>
<keyword evidence="1 10" id="KW-1003">Cell membrane</keyword>
<keyword evidence="13" id="KW-1185">Reference proteome</keyword>
<dbReference type="GO" id="GO:0005886">
    <property type="term" value="C:plasma membrane"/>
    <property type="evidence" value="ECO:0007669"/>
    <property type="project" value="UniProtKB-SubCell"/>
</dbReference>
<comment type="caution">
    <text evidence="11">The sequence shown here is derived from an EMBL/GenBank/DDBJ whole genome shotgun (WGS) entry which is preliminary data.</text>
</comment>
<dbReference type="HAMAP" id="MF_01043">
    <property type="entry name" value="PlsY"/>
    <property type="match status" value="1"/>
</dbReference>
<proteinExistence type="inferred from homology"/>
<evidence type="ECO:0000256" key="7">
    <source>
        <dbReference type="ARBA" id="ARBA00023136"/>
    </source>
</evidence>
<evidence type="ECO:0000256" key="6">
    <source>
        <dbReference type="ARBA" id="ARBA00023098"/>
    </source>
</evidence>
<keyword evidence="2 10" id="KW-0444">Lipid biosynthesis</keyword>
<accession>A0A9J6QN71</accession>
<dbReference type="PANTHER" id="PTHR30309">
    <property type="entry name" value="INNER MEMBRANE PROTEIN YGIH"/>
    <property type="match status" value="1"/>
</dbReference>
<name>A0A9J6QN71_9FIRM</name>
<keyword evidence="6 10" id="KW-0443">Lipid metabolism</keyword>
<keyword evidence="7 10" id="KW-0472">Membrane</keyword>
<dbReference type="EMBL" id="JAOSHN010000005">
    <property type="protein sequence ID" value="MCU7379409.1"/>
    <property type="molecule type" value="Genomic_DNA"/>
</dbReference>
<dbReference type="EMBL" id="JAOSHN010000001">
    <property type="protein sequence ID" value="MCU7376860.1"/>
    <property type="molecule type" value="Genomic_DNA"/>
</dbReference>
<evidence type="ECO:0000256" key="9">
    <source>
        <dbReference type="ARBA" id="ARBA00023264"/>
    </source>
</evidence>
<feature type="transmembrane region" description="Helical" evidence="10">
    <location>
        <begin position="196"/>
        <end position="215"/>
    </location>
</feature>
<organism evidence="11 13">
    <name type="scientific">Hominibacterium faecale</name>
    <dbReference type="NCBI Taxonomy" id="2839743"/>
    <lineage>
        <taxon>Bacteria</taxon>
        <taxon>Bacillati</taxon>
        <taxon>Bacillota</taxon>
        <taxon>Clostridia</taxon>
        <taxon>Peptostreptococcales</taxon>
        <taxon>Anaerovoracaceae</taxon>
        <taxon>Hominibacterium</taxon>
    </lineage>
</organism>
<feature type="transmembrane region" description="Helical" evidence="10">
    <location>
        <begin position="38"/>
        <end position="58"/>
    </location>
</feature>
<evidence type="ECO:0000313" key="12">
    <source>
        <dbReference type="EMBL" id="MCU7379409.1"/>
    </source>
</evidence>
<dbReference type="AlphaFoldDB" id="A0A9J6QN71"/>
<feature type="transmembrane region" description="Helical" evidence="10">
    <location>
        <begin position="148"/>
        <end position="176"/>
    </location>
</feature>
<dbReference type="NCBIfam" id="TIGR00023">
    <property type="entry name" value="glycerol-3-phosphate 1-O-acyltransferase PlsY"/>
    <property type="match status" value="1"/>
</dbReference>
<evidence type="ECO:0000256" key="1">
    <source>
        <dbReference type="ARBA" id="ARBA00022475"/>
    </source>
</evidence>
<protein>
    <recommendedName>
        <fullName evidence="10">Glycerol-3-phosphate acyltransferase</fullName>
    </recommendedName>
    <alternativeName>
        <fullName evidence="10">Acyl-PO4 G3P acyltransferase</fullName>
    </alternativeName>
    <alternativeName>
        <fullName evidence="10">Acyl-phosphate--glycerol-3-phosphate acyltransferase</fullName>
    </alternativeName>
    <alternativeName>
        <fullName evidence="10">G3P acyltransferase</fullName>
        <shortName evidence="10">GPAT</shortName>
        <ecNumber evidence="10">2.3.1.275</ecNumber>
    </alternativeName>
    <alternativeName>
        <fullName evidence="10">Lysophosphatidic acid synthase</fullName>
        <shortName evidence="10">LPA synthase</shortName>
    </alternativeName>
</protein>
<dbReference type="SMART" id="SM01207">
    <property type="entry name" value="G3P_acyltransf"/>
    <property type="match status" value="1"/>
</dbReference>
<evidence type="ECO:0000256" key="5">
    <source>
        <dbReference type="ARBA" id="ARBA00022989"/>
    </source>
</evidence>
<keyword evidence="5 10" id="KW-1133">Transmembrane helix</keyword>
<comment type="catalytic activity">
    <reaction evidence="10">
        <text>an acyl phosphate + sn-glycerol 3-phosphate = a 1-acyl-sn-glycero-3-phosphate + phosphate</text>
        <dbReference type="Rhea" id="RHEA:34075"/>
        <dbReference type="ChEBI" id="CHEBI:43474"/>
        <dbReference type="ChEBI" id="CHEBI:57597"/>
        <dbReference type="ChEBI" id="CHEBI:57970"/>
        <dbReference type="ChEBI" id="CHEBI:59918"/>
        <dbReference type="EC" id="2.3.1.275"/>
    </reaction>
</comment>
<comment type="function">
    <text evidence="10">Catalyzes the transfer of an acyl group from acyl-phosphate (acyl-PO(4)) to glycerol-3-phosphate (G3P) to form lysophosphatidic acid (LPA). This enzyme utilizes acyl-phosphate as fatty acyl donor, but not acyl-CoA or acyl-ACP.</text>
</comment>
<gene>
    <name evidence="10 11" type="primary">plsY</name>
    <name evidence="11" type="ORF">OBO34_00665</name>
    <name evidence="12" type="ORF">OBO34_13760</name>
</gene>
<evidence type="ECO:0000256" key="3">
    <source>
        <dbReference type="ARBA" id="ARBA00022679"/>
    </source>
</evidence>
<dbReference type="Pfam" id="PF02660">
    <property type="entry name" value="G3P_acyltransf"/>
    <property type="match status" value="1"/>
</dbReference>
<evidence type="ECO:0000256" key="8">
    <source>
        <dbReference type="ARBA" id="ARBA00023209"/>
    </source>
</evidence>
<dbReference type="GO" id="GO:0008654">
    <property type="term" value="P:phospholipid biosynthetic process"/>
    <property type="evidence" value="ECO:0007669"/>
    <property type="project" value="UniProtKB-UniRule"/>
</dbReference>
<dbReference type="EC" id="2.3.1.275" evidence="10"/>
<evidence type="ECO:0000313" key="11">
    <source>
        <dbReference type="EMBL" id="MCU7376860.1"/>
    </source>
</evidence>
<keyword evidence="3 10" id="KW-0808">Transferase</keyword>
<reference evidence="11" key="1">
    <citation type="submission" date="2022-09" db="EMBL/GenBank/DDBJ databases">
        <title>Culturomic study of gut microbiota in children with autism spectrum disorder.</title>
        <authorList>
            <person name="Efimov B.A."/>
            <person name="Chaplin A.V."/>
            <person name="Sokolova S.R."/>
            <person name="Pikina A.P."/>
            <person name="Korzhanova M."/>
            <person name="Belova V."/>
            <person name="Korostin D."/>
        </authorList>
    </citation>
    <scope>NUCLEOTIDE SEQUENCE</scope>
    <source>
        <strain evidence="11">ASD5510</strain>
    </source>
</reference>
<dbReference type="Proteomes" id="UP001065549">
    <property type="component" value="Unassembled WGS sequence"/>
</dbReference>
<keyword evidence="8 10" id="KW-0594">Phospholipid biosynthesis</keyword>
<dbReference type="PANTHER" id="PTHR30309:SF0">
    <property type="entry name" value="GLYCEROL-3-PHOSPHATE ACYLTRANSFERASE-RELATED"/>
    <property type="match status" value="1"/>
</dbReference>
<comment type="subcellular location">
    <subcellularLocation>
        <location evidence="10">Cell membrane</location>
        <topology evidence="10">Multi-pass membrane protein</topology>
    </subcellularLocation>
</comment>
<comment type="pathway">
    <text evidence="10">Lipid metabolism; phospholipid metabolism.</text>
</comment>
<keyword evidence="11" id="KW-0012">Acyltransferase</keyword>
<dbReference type="GO" id="GO:0043772">
    <property type="term" value="F:acyl-phosphate glycerol-3-phosphate acyltransferase activity"/>
    <property type="evidence" value="ECO:0007669"/>
    <property type="project" value="UniProtKB-UniRule"/>
</dbReference>
<feature type="transmembrane region" description="Helical" evidence="10">
    <location>
        <begin position="108"/>
        <end position="136"/>
    </location>
</feature>
<evidence type="ECO:0000313" key="13">
    <source>
        <dbReference type="Proteomes" id="UP001065549"/>
    </source>
</evidence>
<evidence type="ECO:0000256" key="10">
    <source>
        <dbReference type="HAMAP-Rule" id="MF_01043"/>
    </source>
</evidence>
<evidence type="ECO:0000256" key="4">
    <source>
        <dbReference type="ARBA" id="ARBA00022692"/>
    </source>
</evidence>
<comment type="similarity">
    <text evidence="10">Belongs to the PlsY family.</text>
</comment>
<keyword evidence="4 10" id="KW-0812">Transmembrane</keyword>
<comment type="subunit">
    <text evidence="10">Probably interacts with PlsX.</text>
</comment>
<sequence>MNSIGIIGGADGPTAIYVTGDTGIAGEMLNLCGGVDKTALWMYIGIMVAIVIAAYFVGNISPSTILAKKHGIDIKKEGSGNAGTTNALRVMGKKAGAVTLVVDVLKGLLSVVIAGLLCGQGCAMLCVIAVMLGHIWPILYKFKGGKGVATCFGAVAGLNILVALCALGVLVLGVLISKRMSVGSMLAALSFPVFCWFLEPDFIYLACVLALVIIIKHRANIARLLHGQEPKLSFFDKEIKK</sequence>